<keyword evidence="9" id="KW-0456">Lyase</keyword>
<evidence type="ECO:0000259" key="11">
    <source>
        <dbReference type="PROSITE" id="PS50008"/>
    </source>
</evidence>
<dbReference type="InterPro" id="IPR017946">
    <property type="entry name" value="PLC-like_Pdiesterase_TIM-brl"/>
</dbReference>
<keyword evidence="7" id="KW-0443">Lipid metabolism</keyword>
<evidence type="ECO:0000256" key="9">
    <source>
        <dbReference type="ARBA" id="ARBA00023239"/>
    </source>
</evidence>
<name>T1KSZ0_TETUR</name>
<accession>T1KSZ0</accession>
<dbReference type="PROSITE" id="PS50008">
    <property type="entry name" value="PIPLC_Y_DOMAIN"/>
    <property type="match status" value="1"/>
</dbReference>
<dbReference type="GO" id="GO:0051209">
    <property type="term" value="P:release of sequestered calcium ion into cytosol"/>
    <property type="evidence" value="ECO:0007669"/>
    <property type="project" value="TreeGrafter"/>
</dbReference>
<dbReference type="EnsemblMetazoa" id="tetur20g01330.1">
    <property type="protein sequence ID" value="tetur20g01330.1"/>
    <property type="gene ID" value="tetur20g01330"/>
</dbReference>
<dbReference type="InterPro" id="IPR011993">
    <property type="entry name" value="PH-like_dom_sf"/>
</dbReference>
<keyword evidence="4" id="KW-0378">Hydrolase</keyword>
<evidence type="ECO:0000259" key="10">
    <source>
        <dbReference type="PROSITE" id="PS50003"/>
    </source>
</evidence>
<proteinExistence type="predicted"/>
<dbReference type="GO" id="GO:0005509">
    <property type="term" value="F:calcium ion binding"/>
    <property type="evidence" value="ECO:0007669"/>
    <property type="project" value="InterPro"/>
</dbReference>
<keyword evidence="6" id="KW-0442">Lipid degradation</keyword>
<reference evidence="14" key="1">
    <citation type="submission" date="2011-08" db="EMBL/GenBank/DDBJ databases">
        <authorList>
            <person name="Rombauts S."/>
        </authorList>
    </citation>
    <scope>NUCLEOTIDE SEQUENCE</scope>
    <source>
        <strain evidence="14">London</strain>
    </source>
</reference>
<evidence type="ECO:0000256" key="4">
    <source>
        <dbReference type="ARBA" id="ARBA00022801"/>
    </source>
</evidence>
<dbReference type="GO" id="GO:0016829">
    <property type="term" value="F:lyase activity"/>
    <property type="evidence" value="ECO:0007669"/>
    <property type="project" value="UniProtKB-KW"/>
</dbReference>
<dbReference type="PROSITE" id="PS50222">
    <property type="entry name" value="EF_HAND_2"/>
    <property type="match status" value="1"/>
</dbReference>
<dbReference type="PROSITE" id="PS50003">
    <property type="entry name" value="PH_DOMAIN"/>
    <property type="match status" value="1"/>
</dbReference>
<dbReference type="PANTHER" id="PTHR10336">
    <property type="entry name" value="PHOSPHOINOSITIDE-SPECIFIC PHOSPHOLIPASE C FAMILY PROTEIN"/>
    <property type="match status" value="1"/>
</dbReference>
<evidence type="ECO:0000256" key="1">
    <source>
        <dbReference type="ARBA" id="ARBA00000110"/>
    </source>
</evidence>
<dbReference type="Gene3D" id="3.20.20.190">
    <property type="entry name" value="Phosphatidylinositol (PI) phosphodiesterase"/>
    <property type="match status" value="1"/>
</dbReference>
<protein>
    <recommendedName>
        <fullName evidence="2">phosphoinositide phospholipase C</fullName>
        <ecNumber evidence="2">3.1.4.11</ecNumber>
    </recommendedName>
</protein>
<dbReference type="InterPro" id="IPR002048">
    <property type="entry name" value="EF_hand_dom"/>
</dbReference>
<dbReference type="GO" id="GO:0004435">
    <property type="term" value="F:phosphatidylinositol-4,5-bisphosphate phospholipase C activity"/>
    <property type="evidence" value="ECO:0007669"/>
    <property type="project" value="UniProtKB-EC"/>
</dbReference>
<evidence type="ECO:0000256" key="2">
    <source>
        <dbReference type="ARBA" id="ARBA00012368"/>
    </source>
</evidence>
<keyword evidence="8" id="KW-1015">Disulfide bond</keyword>
<dbReference type="GO" id="GO:0048015">
    <property type="term" value="P:phosphatidylinositol-mediated signaling"/>
    <property type="evidence" value="ECO:0007669"/>
    <property type="project" value="TreeGrafter"/>
</dbReference>
<evidence type="ECO:0000313" key="14">
    <source>
        <dbReference type="Proteomes" id="UP000015104"/>
    </source>
</evidence>
<dbReference type="EMBL" id="CAEY01000513">
    <property type="status" value="NOT_ANNOTATED_CDS"/>
    <property type="molecule type" value="Genomic_DNA"/>
</dbReference>
<dbReference type="Proteomes" id="UP000015104">
    <property type="component" value="Unassembled WGS sequence"/>
</dbReference>
<feature type="domain" description="PH" evidence="10">
    <location>
        <begin position="1"/>
        <end position="42"/>
    </location>
</feature>
<evidence type="ECO:0000256" key="3">
    <source>
        <dbReference type="ARBA" id="ARBA00022723"/>
    </source>
</evidence>
<feature type="domain" description="EF-hand" evidence="12">
    <location>
        <begin position="52"/>
        <end position="87"/>
    </location>
</feature>
<dbReference type="AlphaFoldDB" id="T1KSZ0"/>
<keyword evidence="14" id="KW-1185">Reference proteome</keyword>
<keyword evidence="5" id="KW-0460">Magnesium</keyword>
<dbReference type="InterPro" id="IPR001192">
    <property type="entry name" value="PI-PLC_fam"/>
</dbReference>
<feature type="domain" description="PI-PLC Y-box" evidence="11">
    <location>
        <begin position="138"/>
        <end position="159"/>
    </location>
</feature>
<dbReference type="SUPFAM" id="SSF47473">
    <property type="entry name" value="EF-hand"/>
    <property type="match status" value="1"/>
</dbReference>
<organism evidence="13 14">
    <name type="scientific">Tetranychus urticae</name>
    <name type="common">Two-spotted spider mite</name>
    <dbReference type="NCBI Taxonomy" id="32264"/>
    <lineage>
        <taxon>Eukaryota</taxon>
        <taxon>Metazoa</taxon>
        <taxon>Ecdysozoa</taxon>
        <taxon>Arthropoda</taxon>
        <taxon>Chelicerata</taxon>
        <taxon>Arachnida</taxon>
        <taxon>Acari</taxon>
        <taxon>Acariformes</taxon>
        <taxon>Trombidiformes</taxon>
        <taxon>Prostigmata</taxon>
        <taxon>Eleutherengona</taxon>
        <taxon>Raphignathae</taxon>
        <taxon>Tetranychoidea</taxon>
        <taxon>Tetranychidae</taxon>
        <taxon>Tetranychus</taxon>
    </lineage>
</organism>
<dbReference type="InterPro" id="IPR011992">
    <property type="entry name" value="EF-hand-dom_pair"/>
</dbReference>
<keyword evidence="3" id="KW-0479">Metal-binding</keyword>
<evidence type="ECO:0000256" key="6">
    <source>
        <dbReference type="ARBA" id="ARBA00022963"/>
    </source>
</evidence>
<evidence type="ECO:0000256" key="5">
    <source>
        <dbReference type="ARBA" id="ARBA00022842"/>
    </source>
</evidence>
<dbReference type="HOGENOM" id="CLU_1557269_0_0_1"/>
<evidence type="ECO:0000256" key="7">
    <source>
        <dbReference type="ARBA" id="ARBA00023098"/>
    </source>
</evidence>
<reference evidence="13" key="2">
    <citation type="submission" date="2015-06" db="UniProtKB">
        <authorList>
            <consortium name="EnsemblMetazoa"/>
        </authorList>
    </citation>
    <scope>IDENTIFICATION</scope>
</reference>
<dbReference type="GO" id="GO:0016042">
    <property type="term" value="P:lipid catabolic process"/>
    <property type="evidence" value="ECO:0007669"/>
    <property type="project" value="UniProtKB-KW"/>
</dbReference>
<dbReference type="EC" id="3.1.4.11" evidence="2"/>
<evidence type="ECO:0000256" key="8">
    <source>
        <dbReference type="ARBA" id="ARBA00023157"/>
    </source>
</evidence>
<sequence>MTVTLMECSFSIVFGTDKTFDLIAADSIEREFWLNKLRYIMFEAKTAKKTKDRRAFVEKCFKEADKDGDRFINFFEAMSILNRLNIAINNELAKEFGRSFLISGGTTIGAEELQKIFKEEHIDMIDLANFYTKEYIVLDSSNYDSTIHWNVGCQMVALNPDFLMTTKEGQSPKPLRLELTVLSGQHLRNTDSSPEDDIIDPYVKISVIDRSVKIDKK</sequence>
<dbReference type="PANTHER" id="PTHR10336:SF36">
    <property type="entry name" value="1-PHOSPHATIDYLINOSITOL 4,5-BISPHOSPHATE PHOSPHODIESTERASE BETA-4"/>
    <property type="match status" value="1"/>
</dbReference>
<dbReference type="SUPFAM" id="SSF51695">
    <property type="entry name" value="PLC-like phosphodiesterases"/>
    <property type="match status" value="1"/>
</dbReference>
<evidence type="ECO:0000259" key="12">
    <source>
        <dbReference type="PROSITE" id="PS50222"/>
    </source>
</evidence>
<dbReference type="InterPro" id="IPR001711">
    <property type="entry name" value="PLipase_C_Pinositol-sp_Y"/>
</dbReference>
<comment type="catalytic activity">
    <reaction evidence="1">
        <text>an N-(acyl)-sphingosylphosphoethanolamine = an N-(acyl)-sphingosyl-1,3-cyclic phosphate + ethanolamine</text>
        <dbReference type="Rhea" id="RHEA:60648"/>
        <dbReference type="ChEBI" id="CHEBI:57603"/>
        <dbReference type="ChEBI" id="CHEBI:143891"/>
        <dbReference type="ChEBI" id="CHEBI:143892"/>
    </reaction>
</comment>
<dbReference type="InterPro" id="IPR001849">
    <property type="entry name" value="PH_domain"/>
</dbReference>
<dbReference type="Gene3D" id="2.30.29.30">
    <property type="entry name" value="Pleckstrin-homology domain (PH domain)/Phosphotyrosine-binding domain (PTB)"/>
    <property type="match status" value="1"/>
</dbReference>
<evidence type="ECO:0000313" key="13">
    <source>
        <dbReference type="EnsemblMetazoa" id="tetur20g01330.1"/>
    </source>
</evidence>